<dbReference type="STRING" id="471854.Dfer_5131"/>
<sequence>MHWNIEPNYWPVNVVIMAGGKGTRLKPLTDNTHKSLIPVGGKPIIRHLIDHLASFGLREIHISVGHLAEQVIEYLGDGCEPGVTLRYVKERIPMGSIGALTLKQRWPHEHFLVINGDVYANFDVHHFCSTYFARQADMAVLAVPNTVKVPYGVLEINQNGDISHFSEKPEYDLMVNAGVYIFNQKVLNLLPKRIAYEGWQLIESAMHAGLHVAGVPQDSGYWIDIGSMETLQKAQEMSQIHIP</sequence>
<feature type="domain" description="Nucleotidyl transferase" evidence="1">
    <location>
        <begin position="14"/>
        <end position="236"/>
    </location>
</feature>
<dbReference type="eggNOG" id="COG1208">
    <property type="taxonomic scope" value="Bacteria"/>
</dbReference>
<reference evidence="2 3" key="1">
    <citation type="journal article" date="2009" name="Stand. Genomic Sci.">
        <title>Complete genome sequence of Dyadobacter fermentans type strain (NS114).</title>
        <authorList>
            <person name="Lang E."/>
            <person name="Lapidus A."/>
            <person name="Chertkov O."/>
            <person name="Brettin T."/>
            <person name="Detter J.C."/>
            <person name="Han C."/>
            <person name="Copeland A."/>
            <person name="Glavina Del Rio T."/>
            <person name="Nolan M."/>
            <person name="Chen F."/>
            <person name="Lucas S."/>
            <person name="Tice H."/>
            <person name="Cheng J.F."/>
            <person name="Land M."/>
            <person name="Hauser L."/>
            <person name="Chang Y.J."/>
            <person name="Jeffries C.D."/>
            <person name="Kopitz M."/>
            <person name="Bruce D."/>
            <person name="Goodwin L."/>
            <person name="Pitluck S."/>
            <person name="Ovchinnikova G."/>
            <person name="Pati A."/>
            <person name="Ivanova N."/>
            <person name="Mavrommatis K."/>
            <person name="Chen A."/>
            <person name="Palaniappan K."/>
            <person name="Chain P."/>
            <person name="Bristow J."/>
            <person name="Eisen J.A."/>
            <person name="Markowitz V."/>
            <person name="Hugenholtz P."/>
            <person name="Goker M."/>
            <person name="Rohde M."/>
            <person name="Kyrpides N.C."/>
            <person name="Klenk H.P."/>
        </authorList>
    </citation>
    <scope>NUCLEOTIDE SEQUENCE [LARGE SCALE GENOMIC DNA]</scope>
    <source>
        <strain evidence="3">ATCC 700827 / DSM 18053 / CIP 107007 / KCTC 52180 / NS114</strain>
    </source>
</reference>
<dbReference type="Gene3D" id="3.90.550.10">
    <property type="entry name" value="Spore Coat Polysaccharide Biosynthesis Protein SpsA, Chain A"/>
    <property type="match status" value="1"/>
</dbReference>
<dbReference type="RefSeq" id="WP_015814572.1">
    <property type="nucleotide sequence ID" value="NC_013037.1"/>
</dbReference>
<dbReference type="AlphaFoldDB" id="C6VS96"/>
<dbReference type="InterPro" id="IPR005835">
    <property type="entry name" value="NTP_transferase_dom"/>
</dbReference>
<dbReference type="OrthoDB" id="9813880at2"/>
<dbReference type="KEGG" id="dfe:Dfer_5131"/>
<dbReference type="InterPro" id="IPR029044">
    <property type="entry name" value="Nucleotide-diphossugar_trans"/>
</dbReference>
<dbReference type="HOGENOM" id="CLU_029499_2_0_10"/>
<accession>C6VS96</accession>
<evidence type="ECO:0000313" key="2">
    <source>
        <dbReference type="EMBL" id="ACT96331.1"/>
    </source>
</evidence>
<evidence type="ECO:0000313" key="3">
    <source>
        <dbReference type="Proteomes" id="UP000002011"/>
    </source>
</evidence>
<keyword evidence="2" id="KW-0808">Transferase</keyword>
<name>C6VS96_DYAFD</name>
<dbReference type="EMBL" id="CP001619">
    <property type="protein sequence ID" value="ACT96331.1"/>
    <property type="molecule type" value="Genomic_DNA"/>
</dbReference>
<proteinExistence type="predicted"/>
<organism evidence="2 3">
    <name type="scientific">Dyadobacter fermentans (strain ATCC 700827 / DSM 18053 / CIP 107007 / KCTC 52180 / NS114)</name>
    <dbReference type="NCBI Taxonomy" id="471854"/>
    <lineage>
        <taxon>Bacteria</taxon>
        <taxon>Pseudomonadati</taxon>
        <taxon>Bacteroidota</taxon>
        <taxon>Cytophagia</taxon>
        <taxon>Cytophagales</taxon>
        <taxon>Spirosomataceae</taxon>
        <taxon>Dyadobacter</taxon>
    </lineage>
</organism>
<dbReference type="GO" id="GO:0016740">
    <property type="term" value="F:transferase activity"/>
    <property type="evidence" value="ECO:0007669"/>
    <property type="project" value="UniProtKB-KW"/>
</dbReference>
<evidence type="ECO:0000259" key="1">
    <source>
        <dbReference type="Pfam" id="PF00483"/>
    </source>
</evidence>
<keyword evidence="3" id="KW-1185">Reference proteome</keyword>
<gene>
    <name evidence="2" type="ordered locus">Dfer_5131</name>
</gene>
<dbReference type="Pfam" id="PF00483">
    <property type="entry name" value="NTP_transferase"/>
    <property type="match status" value="1"/>
</dbReference>
<dbReference type="PANTHER" id="PTHR22572">
    <property type="entry name" value="SUGAR-1-PHOSPHATE GUANYL TRANSFERASE"/>
    <property type="match status" value="1"/>
</dbReference>
<dbReference type="SUPFAM" id="SSF53448">
    <property type="entry name" value="Nucleotide-diphospho-sugar transferases"/>
    <property type="match status" value="1"/>
</dbReference>
<dbReference type="InterPro" id="IPR050486">
    <property type="entry name" value="Mannose-1P_guanyltransferase"/>
</dbReference>
<dbReference type="Proteomes" id="UP000002011">
    <property type="component" value="Chromosome"/>
</dbReference>
<protein>
    <submittedName>
        <fullName evidence="2">Nucleotidyl transferase</fullName>
    </submittedName>
</protein>